<proteinExistence type="predicted"/>
<keyword evidence="3" id="KW-1185">Reference proteome</keyword>
<sequence>MDSNATAAFVREHGAQDVVLISSEYWTPRMVRGIAELCDHGTRVLAVMRLSSLTNEARIHRSMRFLERYFEAVDSMHARAVEKARWLPSGFKMGAMEFRPRKGGSKRTSPRHSRVCADSGC</sequence>
<reference evidence="2" key="1">
    <citation type="submission" date="2023-10" db="EMBL/GenBank/DDBJ databases">
        <authorList>
            <person name="Chen Y."/>
            <person name="Shah S."/>
            <person name="Dougan E. K."/>
            <person name="Thang M."/>
            <person name="Chan C."/>
        </authorList>
    </citation>
    <scope>NUCLEOTIDE SEQUENCE [LARGE SCALE GENOMIC DNA]</scope>
</reference>
<organism evidence="2 3">
    <name type="scientific">Prorocentrum cordatum</name>
    <dbReference type="NCBI Taxonomy" id="2364126"/>
    <lineage>
        <taxon>Eukaryota</taxon>
        <taxon>Sar</taxon>
        <taxon>Alveolata</taxon>
        <taxon>Dinophyceae</taxon>
        <taxon>Prorocentrales</taxon>
        <taxon>Prorocentraceae</taxon>
        <taxon>Prorocentrum</taxon>
    </lineage>
</organism>
<comment type="caution">
    <text evidence="2">The sequence shown here is derived from an EMBL/GenBank/DDBJ whole genome shotgun (WGS) entry which is preliminary data.</text>
</comment>
<feature type="region of interest" description="Disordered" evidence="1">
    <location>
        <begin position="97"/>
        <end position="121"/>
    </location>
</feature>
<protein>
    <submittedName>
        <fullName evidence="2">Uncharacterized protein</fullName>
    </submittedName>
</protein>
<name>A0ABN9RGA9_9DINO</name>
<gene>
    <name evidence="2" type="ORF">PCOR1329_LOCUS18843</name>
</gene>
<evidence type="ECO:0000313" key="2">
    <source>
        <dbReference type="EMBL" id="CAK0815603.1"/>
    </source>
</evidence>
<evidence type="ECO:0000313" key="3">
    <source>
        <dbReference type="Proteomes" id="UP001189429"/>
    </source>
</evidence>
<feature type="compositionally biased region" description="Basic residues" evidence="1">
    <location>
        <begin position="101"/>
        <end position="114"/>
    </location>
</feature>
<dbReference type="Proteomes" id="UP001189429">
    <property type="component" value="Unassembled WGS sequence"/>
</dbReference>
<dbReference type="EMBL" id="CAUYUJ010005958">
    <property type="protein sequence ID" value="CAK0815603.1"/>
    <property type="molecule type" value="Genomic_DNA"/>
</dbReference>
<evidence type="ECO:0000256" key="1">
    <source>
        <dbReference type="SAM" id="MobiDB-lite"/>
    </source>
</evidence>
<accession>A0ABN9RGA9</accession>